<accession>A0A6I4NH94</accession>
<protein>
    <submittedName>
        <fullName evidence="1">Uncharacterized protein</fullName>
    </submittedName>
</protein>
<evidence type="ECO:0000313" key="2">
    <source>
        <dbReference type="Proteomes" id="UP000471501"/>
    </source>
</evidence>
<name>A0A6I4NH94_9FLAO</name>
<comment type="caution">
    <text evidence="1">The sequence shown here is derived from an EMBL/GenBank/DDBJ whole genome shotgun (WGS) entry which is preliminary data.</text>
</comment>
<evidence type="ECO:0000313" key="1">
    <source>
        <dbReference type="EMBL" id="MWB93551.1"/>
    </source>
</evidence>
<proteinExistence type="predicted"/>
<dbReference type="EMBL" id="WSTB01000002">
    <property type="protein sequence ID" value="MWB93551.1"/>
    <property type="molecule type" value="Genomic_DNA"/>
</dbReference>
<reference evidence="1 2" key="1">
    <citation type="submission" date="2019-12" db="EMBL/GenBank/DDBJ databases">
        <authorList>
            <person name="Kim Y.S."/>
        </authorList>
    </citation>
    <scope>NUCLEOTIDE SEQUENCE [LARGE SCALE GENOMIC DNA]</scope>
    <source>
        <strain evidence="1 2">GA093</strain>
    </source>
</reference>
<dbReference type="AlphaFoldDB" id="A0A6I4NH94"/>
<organism evidence="1 2">
    <name type="scientific">Flavobacterium hydrocarbonoxydans</name>
    <dbReference type="NCBI Taxonomy" id="2683249"/>
    <lineage>
        <taxon>Bacteria</taxon>
        <taxon>Pseudomonadati</taxon>
        <taxon>Bacteroidota</taxon>
        <taxon>Flavobacteriia</taxon>
        <taxon>Flavobacteriales</taxon>
        <taxon>Flavobacteriaceae</taxon>
        <taxon>Flavobacterium</taxon>
    </lineage>
</organism>
<gene>
    <name evidence="1" type="ORF">GON26_04210</name>
</gene>
<dbReference type="Proteomes" id="UP000471501">
    <property type="component" value="Unassembled WGS sequence"/>
</dbReference>
<sequence>MKTIKPTLKASKVIVESTIIKERIATVANNLKGKELFTDKIELAKKSLSDLKSLPI</sequence>
<dbReference type="RefSeq" id="WP_160373476.1">
    <property type="nucleotide sequence ID" value="NZ_WSTB01000002.1"/>
</dbReference>
<keyword evidence="2" id="KW-1185">Reference proteome</keyword>